<proteinExistence type="predicted"/>
<organism evidence="1 2">
    <name type="scientific">Cohnella yongneupensis</name>
    <dbReference type="NCBI Taxonomy" id="425006"/>
    <lineage>
        <taxon>Bacteria</taxon>
        <taxon>Bacillati</taxon>
        <taxon>Bacillota</taxon>
        <taxon>Bacilli</taxon>
        <taxon>Bacillales</taxon>
        <taxon>Paenibacillaceae</taxon>
        <taxon>Cohnella</taxon>
    </lineage>
</organism>
<dbReference type="RefSeq" id="WP_378110263.1">
    <property type="nucleotide sequence ID" value="NZ_JBHSNC010000010.1"/>
</dbReference>
<keyword evidence="1" id="KW-0378">Hydrolase</keyword>
<evidence type="ECO:0000313" key="1">
    <source>
        <dbReference type="EMBL" id="MFC5528426.1"/>
    </source>
</evidence>
<reference evidence="2" key="1">
    <citation type="journal article" date="2019" name="Int. J. Syst. Evol. Microbiol.">
        <title>The Global Catalogue of Microorganisms (GCM) 10K type strain sequencing project: providing services to taxonomists for standard genome sequencing and annotation.</title>
        <authorList>
            <consortium name="The Broad Institute Genomics Platform"/>
            <consortium name="The Broad Institute Genome Sequencing Center for Infectious Disease"/>
            <person name="Wu L."/>
            <person name="Ma J."/>
        </authorList>
    </citation>
    <scope>NUCLEOTIDE SEQUENCE [LARGE SCALE GENOMIC DNA]</scope>
    <source>
        <strain evidence="2">CGMCC 1.18578</strain>
    </source>
</reference>
<keyword evidence="1" id="KW-0547">Nucleotide-binding</keyword>
<protein>
    <submittedName>
        <fullName evidence="1">Replicative helicase loader/inhibitor</fullName>
    </submittedName>
</protein>
<comment type="caution">
    <text evidence="1">The sequence shown here is derived from an EMBL/GenBank/DDBJ whole genome shotgun (WGS) entry which is preliminary data.</text>
</comment>
<dbReference type="Proteomes" id="UP001596108">
    <property type="component" value="Unassembled WGS sequence"/>
</dbReference>
<sequence length="110" mass="12338">MKATETLKIIALISTAYPNHKWTEEQSELWTRMLSAVPFEVAQRNCLEHVLGSRFPPTIADIARIEQQDNPDKLLAETSAKLAEIDQADRLAIDCPPHLVPRFLNSGVSD</sequence>
<accession>A0ABW0QTW2</accession>
<keyword evidence="2" id="KW-1185">Reference proteome</keyword>
<dbReference type="EMBL" id="JBHSNC010000010">
    <property type="protein sequence ID" value="MFC5528426.1"/>
    <property type="molecule type" value="Genomic_DNA"/>
</dbReference>
<name>A0ABW0QTW2_9BACL</name>
<gene>
    <name evidence="1" type="ORF">ACFPQ4_03040</name>
</gene>
<keyword evidence="1" id="KW-0347">Helicase</keyword>
<evidence type="ECO:0000313" key="2">
    <source>
        <dbReference type="Proteomes" id="UP001596108"/>
    </source>
</evidence>
<keyword evidence="1" id="KW-0067">ATP-binding</keyword>
<dbReference type="GO" id="GO:0004386">
    <property type="term" value="F:helicase activity"/>
    <property type="evidence" value="ECO:0007669"/>
    <property type="project" value="UniProtKB-KW"/>
</dbReference>
<dbReference type="Gene3D" id="1.10.8.200">
    <property type="entry name" value="Replisome organizer (g39p helicase loader/inhibitor protein)"/>
    <property type="match status" value="1"/>
</dbReference>